<evidence type="ECO:0000313" key="3">
    <source>
        <dbReference type="EMBL" id="CAL4780362.1"/>
    </source>
</evidence>
<reference evidence="3 4" key="2">
    <citation type="submission" date="2024-05" db="EMBL/GenBank/DDBJ databases">
        <authorList>
            <person name="Chen Y."/>
            <person name="Shah S."/>
            <person name="Dougan E. K."/>
            <person name="Thang M."/>
            <person name="Chan C."/>
        </authorList>
    </citation>
    <scope>NUCLEOTIDE SEQUENCE [LARGE SCALE GENOMIC DNA]</scope>
</reference>
<proteinExistence type="predicted"/>
<organism evidence="2">
    <name type="scientific">Cladocopium goreaui</name>
    <dbReference type="NCBI Taxonomy" id="2562237"/>
    <lineage>
        <taxon>Eukaryota</taxon>
        <taxon>Sar</taxon>
        <taxon>Alveolata</taxon>
        <taxon>Dinophyceae</taxon>
        <taxon>Suessiales</taxon>
        <taxon>Symbiodiniaceae</taxon>
        <taxon>Cladocopium</taxon>
    </lineage>
</organism>
<evidence type="ECO:0000313" key="4">
    <source>
        <dbReference type="Proteomes" id="UP001152797"/>
    </source>
</evidence>
<keyword evidence="4" id="KW-1185">Reference proteome</keyword>
<dbReference type="Proteomes" id="UP001152797">
    <property type="component" value="Unassembled WGS sequence"/>
</dbReference>
<dbReference type="AlphaFoldDB" id="A0A9P1G047"/>
<feature type="compositionally biased region" description="Basic and acidic residues" evidence="1">
    <location>
        <begin position="52"/>
        <end position="81"/>
    </location>
</feature>
<feature type="region of interest" description="Disordered" evidence="1">
    <location>
        <begin position="1"/>
        <end position="102"/>
    </location>
</feature>
<accession>A0A9P1G047</accession>
<protein>
    <submittedName>
        <fullName evidence="2">Uncharacterized protein</fullName>
    </submittedName>
</protein>
<evidence type="ECO:0000313" key="2">
    <source>
        <dbReference type="EMBL" id="CAI3993050.1"/>
    </source>
</evidence>
<evidence type="ECO:0000256" key="1">
    <source>
        <dbReference type="SAM" id="MobiDB-lite"/>
    </source>
</evidence>
<name>A0A9P1G047_9DINO</name>
<dbReference type="EMBL" id="CAMXCT010001785">
    <property type="protein sequence ID" value="CAI3993050.1"/>
    <property type="molecule type" value="Genomic_DNA"/>
</dbReference>
<comment type="caution">
    <text evidence="2">The sequence shown here is derived from an EMBL/GenBank/DDBJ whole genome shotgun (WGS) entry which is preliminary data.</text>
</comment>
<reference evidence="2" key="1">
    <citation type="submission" date="2022-10" db="EMBL/GenBank/DDBJ databases">
        <authorList>
            <person name="Chen Y."/>
            <person name="Dougan E. K."/>
            <person name="Chan C."/>
            <person name="Rhodes N."/>
            <person name="Thang M."/>
        </authorList>
    </citation>
    <scope>NUCLEOTIDE SEQUENCE</scope>
</reference>
<feature type="compositionally biased region" description="Acidic residues" evidence="1">
    <location>
        <begin position="93"/>
        <end position="102"/>
    </location>
</feature>
<dbReference type="EMBL" id="CAMXCT020001785">
    <property type="protein sequence ID" value="CAL1146425.1"/>
    <property type="molecule type" value="Genomic_DNA"/>
</dbReference>
<dbReference type="EMBL" id="CAMXCT030001785">
    <property type="protein sequence ID" value="CAL4780362.1"/>
    <property type="molecule type" value="Genomic_DNA"/>
</dbReference>
<gene>
    <name evidence="2" type="ORF">C1SCF055_LOCUS19832</name>
</gene>
<sequence>MDLPADSQDLFGSDDELGDDIHVPEPIPAPKSPVSDWPTPVPKATLISRVKNKFEKCDKRQHQKVEHATDKKTDAKKEGDKNQSMPADKQKEGEDDNGENGV</sequence>